<reference evidence="6" key="2">
    <citation type="submission" date="2013-04" db="EMBL/GenBank/DDBJ databases">
        <title>Genomic mechanisms accounting for the adaptation to parasitism in nematode-trapping fungi.</title>
        <authorList>
            <person name="Ahren D.G."/>
        </authorList>
    </citation>
    <scope>NUCLEOTIDE SEQUENCE [LARGE SCALE GENOMIC DNA]</scope>
    <source>
        <strain evidence="6">CBS 200.50</strain>
    </source>
</reference>
<dbReference type="Pfam" id="PF00561">
    <property type="entry name" value="Abhydrolase_1"/>
    <property type="match status" value="1"/>
</dbReference>
<reference evidence="5 6" key="1">
    <citation type="journal article" date="2013" name="PLoS Genet.">
        <title>Genomic mechanisms accounting for the adaptation to parasitism in nematode-trapping fungi.</title>
        <authorList>
            <person name="Meerupati T."/>
            <person name="Andersson K.M."/>
            <person name="Friman E."/>
            <person name="Kumar D."/>
            <person name="Tunlid A."/>
            <person name="Ahren D."/>
        </authorList>
    </citation>
    <scope>NUCLEOTIDE SEQUENCE [LARGE SCALE GENOMIC DNA]</scope>
    <source>
        <strain evidence="5 6">CBS 200.50</strain>
    </source>
</reference>
<evidence type="ECO:0000256" key="1">
    <source>
        <dbReference type="ARBA" id="ARBA00010088"/>
    </source>
</evidence>
<keyword evidence="2" id="KW-0378">Hydrolase</keyword>
<sequence length="548" mass="60655">MPTISNPLILDPSEEEPKDHLFRRLVGNTDLEWYPCGNTTWGYDCAMLSVPLDYKKPNNGLKVTLPIVRAPAEKDVPYKGWVLTNFGGPGAAGTPAIVPSTVKRIRTNNVGPGWDILSFDPRGIGASLPSGDCEFSTDDIEPIENQADNYPSGDAQDDVSFGIIFPRGAPWKFEAERLTPESEAFAAACADKTGAYDQIGPHMNTVAVATDLLWIGKALAREKGEPEDEVLVNYLGFSYGTTIGQYFATLYPSNVGKFLLDGVTDPSMSTVSAWYNSTRTVNVDEGWSQFFPACHSAGPSKCAFYTEGSAEAIRDRFNNITSRLDRTRYQSSADIAAVDKVLKNMREILYDDLYRPREWWPAIAKYLASLEMVMAGGSPSAWDQRSVKAAEGQATKPGSKITRPFSIFQVACVDGRDIRGLDIDIEHQNERYSMSKLGELMEFESTFKCIKWKIRPSWEWYGPVGSRKTATPILFVGNAFDPATPGQHALKATKLFRGSRAIILDEIGHCSSSTNNTCGFNHIREYFGSDVLPDSKITRCKRETRLFA</sequence>
<dbReference type="EMBL" id="AQGS01000918">
    <property type="protein sequence ID" value="EPS36356.1"/>
    <property type="molecule type" value="Genomic_DNA"/>
</dbReference>
<dbReference type="Proteomes" id="UP000015100">
    <property type="component" value="Unassembled WGS sequence"/>
</dbReference>
<evidence type="ECO:0000259" key="3">
    <source>
        <dbReference type="Pfam" id="PF00561"/>
    </source>
</evidence>
<dbReference type="SUPFAM" id="SSF53474">
    <property type="entry name" value="alpha/beta-Hydrolases"/>
    <property type="match status" value="1"/>
</dbReference>
<comment type="similarity">
    <text evidence="1">Belongs to the peptidase S33 family.</text>
</comment>
<comment type="caution">
    <text evidence="5">The sequence shown here is derived from an EMBL/GenBank/DDBJ whole genome shotgun (WGS) entry which is preliminary data.</text>
</comment>
<dbReference type="PANTHER" id="PTHR43248">
    <property type="entry name" value="2-SUCCINYL-6-HYDROXY-2,4-CYCLOHEXADIENE-1-CARBOXYLATE SYNTHASE"/>
    <property type="match status" value="1"/>
</dbReference>
<feature type="domain" description="Peptidase S33 tripeptidyl aminopeptidase-like C-terminal" evidence="4">
    <location>
        <begin position="445"/>
        <end position="534"/>
    </location>
</feature>
<evidence type="ECO:0000313" key="5">
    <source>
        <dbReference type="EMBL" id="EPS36356.1"/>
    </source>
</evidence>
<dbReference type="OrthoDB" id="425534at2759"/>
<evidence type="ECO:0008006" key="7">
    <source>
        <dbReference type="Google" id="ProtNLM"/>
    </source>
</evidence>
<evidence type="ECO:0000259" key="4">
    <source>
        <dbReference type="Pfam" id="PF08386"/>
    </source>
</evidence>
<protein>
    <recommendedName>
        <fullName evidence="7">Peptidase S33 tripeptidyl aminopeptidase-like C-terminal domain-containing protein</fullName>
    </recommendedName>
</protein>
<dbReference type="eggNOG" id="ENOG502RY03">
    <property type="taxonomic scope" value="Eukaryota"/>
</dbReference>
<keyword evidence="6" id="KW-1185">Reference proteome</keyword>
<proteinExistence type="inferred from homology"/>
<evidence type="ECO:0000313" key="6">
    <source>
        <dbReference type="Proteomes" id="UP000015100"/>
    </source>
</evidence>
<feature type="domain" description="AB hydrolase-1" evidence="3">
    <location>
        <begin position="108"/>
        <end position="274"/>
    </location>
</feature>
<dbReference type="HOGENOM" id="CLU_013364_5_2_1"/>
<dbReference type="InterPro" id="IPR051601">
    <property type="entry name" value="Serine_prot/Carboxylest_S33"/>
</dbReference>
<dbReference type="AlphaFoldDB" id="S8A5J2"/>
<dbReference type="Gene3D" id="3.40.50.1820">
    <property type="entry name" value="alpha/beta hydrolase"/>
    <property type="match status" value="1"/>
</dbReference>
<dbReference type="GO" id="GO:0016787">
    <property type="term" value="F:hydrolase activity"/>
    <property type="evidence" value="ECO:0007669"/>
    <property type="project" value="UniProtKB-KW"/>
</dbReference>
<name>S8A5J2_DACHA</name>
<organism evidence="5 6">
    <name type="scientific">Dactylellina haptotyla (strain CBS 200.50)</name>
    <name type="common">Nematode-trapping fungus</name>
    <name type="synonym">Monacrosporium haptotylum</name>
    <dbReference type="NCBI Taxonomy" id="1284197"/>
    <lineage>
        <taxon>Eukaryota</taxon>
        <taxon>Fungi</taxon>
        <taxon>Dikarya</taxon>
        <taxon>Ascomycota</taxon>
        <taxon>Pezizomycotina</taxon>
        <taxon>Orbiliomycetes</taxon>
        <taxon>Orbiliales</taxon>
        <taxon>Orbiliaceae</taxon>
        <taxon>Dactylellina</taxon>
    </lineage>
</organism>
<gene>
    <name evidence="5" type="ORF">H072_10142</name>
</gene>
<dbReference type="Pfam" id="PF08386">
    <property type="entry name" value="Abhydrolase_4"/>
    <property type="match status" value="1"/>
</dbReference>
<dbReference type="InterPro" id="IPR029058">
    <property type="entry name" value="AB_hydrolase_fold"/>
</dbReference>
<dbReference type="PANTHER" id="PTHR43248:SF25">
    <property type="entry name" value="AB HYDROLASE-1 DOMAIN-CONTAINING PROTEIN-RELATED"/>
    <property type="match status" value="1"/>
</dbReference>
<evidence type="ECO:0000256" key="2">
    <source>
        <dbReference type="ARBA" id="ARBA00022801"/>
    </source>
</evidence>
<dbReference type="InterPro" id="IPR000073">
    <property type="entry name" value="AB_hydrolase_1"/>
</dbReference>
<dbReference type="InterPro" id="IPR013595">
    <property type="entry name" value="Pept_S33_TAP-like_C"/>
</dbReference>
<accession>S8A5J2</accession>
<dbReference type="STRING" id="1284197.S8A5J2"/>